<protein>
    <recommendedName>
        <fullName evidence="6">PrgI family protein</fullName>
    </recommendedName>
</protein>
<gene>
    <name evidence="4" type="ORF">ACFQJ9_15000</name>
</gene>
<dbReference type="Pfam" id="PF26592">
    <property type="entry name" value="PrgI_like"/>
    <property type="match status" value="1"/>
</dbReference>
<dbReference type="EMBL" id="JBHTAR010000011">
    <property type="protein sequence ID" value="MFC7200708.1"/>
    <property type="molecule type" value="Genomic_DNA"/>
</dbReference>
<evidence type="ECO:0000259" key="2">
    <source>
        <dbReference type="Pfam" id="PF26592"/>
    </source>
</evidence>
<comment type="caution">
    <text evidence="4">The sequence shown here is derived from an EMBL/GenBank/DDBJ whole genome shotgun (WGS) entry which is preliminary data.</text>
</comment>
<organism evidence="4 5">
    <name type="scientific">Halospeciosus flavus</name>
    <dbReference type="NCBI Taxonomy" id="3032283"/>
    <lineage>
        <taxon>Archaea</taxon>
        <taxon>Methanobacteriati</taxon>
        <taxon>Methanobacteriota</taxon>
        <taxon>Stenosarchaea group</taxon>
        <taxon>Halobacteria</taxon>
        <taxon>Halobacteriales</taxon>
        <taxon>Halobacteriaceae</taxon>
        <taxon>Halospeciosus</taxon>
    </lineage>
</organism>
<accession>A0ABD5Z6P2</accession>
<evidence type="ECO:0000313" key="5">
    <source>
        <dbReference type="Proteomes" id="UP001596447"/>
    </source>
</evidence>
<name>A0ABD5Z6P2_9EURY</name>
<feature type="transmembrane region" description="Helical" evidence="1">
    <location>
        <begin position="63"/>
        <end position="81"/>
    </location>
</feature>
<sequence length="340" mass="38182">MQTHDPDPSKRIPKSLGTEATLIGNYTLADAAVALLPAVIVILAIQLIVPADLVVAGYSMQDLALPVVATAAGCGLLFVYMTPSYTSSLDWLLTMVGFYRADRSHDHDAAKQYTRIKRLHPRHGAIERTDGTMIGLVRVDPPSMALATDEEWHRKATDFRTFLDTVVAFPIQLYATTQTFPVDDYLSHYERRLDDPDVKANPRLTRLIEEYRTWYATELDARQMTIRDHYVIVPVSLDDVRFERNHSVQLLARLPVLGLFVDLLFAPDPREERVTLCETLDQRLRQVEVGLRDIDGCNATRIAAPEAAGIIAEYWAGKTLDYGDLDATFRTRPLVDGRSA</sequence>
<keyword evidence="1" id="KW-0472">Membrane</keyword>
<dbReference type="AlphaFoldDB" id="A0ABD5Z6P2"/>
<keyword evidence="5" id="KW-1185">Reference proteome</keyword>
<proteinExistence type="predicted"/>
<feature type="transmembrane region" description="Helical" evidence="1">
    <location>
        <begin position="31"/>
        <end position="51"/>
    </location>
</feature>
<keyword evidence="1" id="KW-0812">Transmembrane</keyword>
<dbReference type="Pfam" id="PF26593">
    <property type="entry name" value="TraC-like"/>
    <property type="match status" value="1"/>
</dbReference>
<keyword evidence="1" id="KW-1133">Transmembrane helix</keyword>
<feature type="domain" description="PrgI-like" evidence="2">
    <location>
        <begin position="22"/>
        <end position="105"/>
    </location>
</feature>
<reference evidence="4 5" key="1">
    <citation type="journal article" date="2019" name="Int. J. Syst. Evol. Microbiol.">
        <title>The Global Catalogue of Microorganisms (GCM) 10K type strain sequencing project: providing services to taxonomists for standard genome sequencing and annotation.</title>
        <authorList>
            <consortium name="The Broad Institute Genomics Platform"/>
            <consortium name="The Broad Institute Genome Sequencing Center for Infectious Disease"/>
            <person name="Wu L."/>
            <person name="Ma J."/>
        </authorList>
    </citation>
    <scope>NUCLEOTIDE SEQUENCE [LARGE SCALE GENOMIC DNA]</scope>
    <source>
        <strain evidence="4 5">XZGYJ-43</strain>
    </source>
</reference>
<dbReference type="RefSeq" id="WP_279527482.1">
    <property type="nucleotide sequence ID" value="NZ_CP122312.1"/>
</dbReference>
<evidence type="ECO:0008006" key="6">
    <source>
        <dbReference type="Google" id="ProtNLM"/>
    </source>
</evidence>
<feature type="domain" description="TraC-like" evidence="3">
    <location>
        <begin position="117"/>
        <end position="317"/>
    </location>
</feature>
<dbReference type="Proteomes" id="UP001596447">
    <property type="component" value="Unassembled WGS sequence"/>
</dbReference>
<evidence type="ECO:0000313" key="4">
    <source>
        <dbReference type="EMBL" id="MFC7200708.1"/>
    </source>
</evidence>
<evidence type="ECO:0000259" key="3">
    <source>
        <dbReference type="Pfam" id="PF26593"/>
    </source>
</evidence>
<dbReference type="InterPro" id="IPR058596">
    <property type="entry name" value="TraC-like_dom"/>
</dbReference>
<dbReference type="InterPro" id="IPR058597">
    <property type="entry name" value="PrgI-like_dom"/>
</dbReference>
<evidence type="ECO:0000256" key="1">
    <source>
        <dbReference type="SAM" id="Phobius"/>
    </source>
</evidence>